<evidence type="ECO:0000256" key="2">
    <source>
        <dbReference type="SAM" id="SignalP"/>
    </source>
</evidence>
<keyword evidence="4" id="KW-1185">Reference proteome</keyword>
<keyword evidence="2" id="KW-0732">Signal</keyword>
<reference evidence="3" key="1">
    <citation type="journal article" date="2023" name="Mol. Phylogenet. Evol.">
        <title>Genome-scale phylogeny and comparative genomics of the fungal order Sordariales.</title>
        <authorList>
            <person name="Hensen N."/>
            <person name="Bonometti L."/>
            <person name="Westerberg I."/>
            <person name="Brannstrom I.O."/>
            <person name="Guillou S."/>
            <person name="Cros-Aarteil S."/>
            <person name="Calhoun S."/>
            <person name="Haridas S."/>
            <person name="Kuo A."/>
            <person name="Mondo S."/>
            <person name="Pangilinan J."/>
            <person name="Riley R."/>
            <person name="LaButti K."/>
            <person name="Andreopoulos B."/>
            <person name="Lipzen A."/>
            <person name="Chen C."/>
            <person name="Yan M."/>
            <person name="Daum C."/>
            <person name="Ng V."/>
            <person name="Clum A."/>
            <person name="Steindorff A."/>
            <person name="Ohm R.A."/>
            <person name="Martin F."/>
            <person name="Silar P."/>
            <person name="Natvig D.O."/>
            <person name="Lalanne C."/>
            <person name="Gautier V."/>
            <person name="Ament-Velasquez S.L."/>
            <person name="Kruys A."/>
            <person name="Hutchinson M.I."/>
            <person name="Powell A.J."/>
            <person name="Barry K."/>
            <person name="Miller A.N."/>
            <person name="Grigoriev I.V."/>
            <person name="Debuchy R."/>
            <person name="Gladieux P."/>
            <person name="Hiltunen Thoren M."/>
            <person name="Johannesson H."/>
        </authorList>
    </citation>
    <scope>NUCLEOTIDE SEQUENCE</scope>
    <source>
        <strain evidence="3">PSN309</strain>
    </source>
</reference>
<evidence type="ECO:0000313" key="4">
    <source>
        <dbReference type="Proteomes" id="UP001302126"/>
    </source>
</evidence>
<sequence length="129" mass="14473">MPLFLQCLILNQTWALAFTNYLSYIASADLTDKFTCTVPWQSFPSFIICGSSQPQRVRSVRSSCTDRYQRYRPPTHGSGLSRFLAGPAGGQNETPSSSHTYTQALTLQRCTCTFGTPHRDVASFKHWLS</sequence>
<reference evidence="3" key="2">
    <citation type="submission" date="2023-05" db="EMBL/GenBank/DDBJ databases">
        <authorList>
            <consortium name="Lawrence Berkeley National Laboratory"/>
            <person name="Steindorff A."/>
            <person name="Hensen N."/>
            <person name="Bonometti L."/>
            <person name="Westerberg I."/>
            <person name="Brannstrom I.O."/>
            <person name="Guillou S."/>
            <person name="Cros-Aarteil S."/>
            <person name="Calhoun S."/>
            <person name="Haridas S."/>
            <person name="Kuo A."/>
            <person name="Mondo S."/>
            <person name="Pangilinan J."/>
            <person name="Riley R."/>
            <person name="Labutti K."/>
            <person name="Andreopoulos B."/>
            <person name="Lipzen A."/>
            <person name="Chen C."/>
            <person name="Yanf M."/>
            <person name="Daum C."/>
            <person name="Ng V."/>
            <person name="Clum A."/>
            <person name="Ohm R."/>
            <person name="Martin F."/>
            <person name="Silar P."/>
            <person name="Natvig D."/>
            <person name="Lalanne C."/>
            <person name="Gautier V."/>
            <person name="Ament-Velasquez S.L."/>
            <person name="Kruys A."/>
            <person name="Hutchinson M.I."/>
            <person name="Powell A.J."/>
            <person name="Barry K."/>
            <person name="Miller A.N."/>
            <person name="Grigoriev I.V."/>
            <person name="Debuchy R."/>
            <person name="Gladieux P."/>
            <person name="Thoren M.H."/>
            <person name="Johannesson H."/>
        </authorList>
    </citation>
    <scope>NUCLEOTIDE SEQUENCE</scope>
    <source>
        <strain evidence="3">PSN309</strain>
    </source>
</reference>
<organism evidence="3 4">
    <name type="scientific">Podospora australis</name>
    <dbReference type="NCBI Taxonomy" id="1536484"/>
    <lineage>
        <taxon>Eukaryota</taxon>
        <taxon>Fungi</taxon>
        <taxon>Dikarya</taxon>
        <taxon>Ascomycota</taxon>
        <taxon>Pezizomycotina</taxon>
        <taxon>Sordariomycetes</taxon>
        <taxon>Sordariomycetidae</taxon>
        <taxon>Sordariales</taxon>
        <taxon>Podosporaceae</taxon>
        <taxon>Podospora</taxon>
    </lineage>
</organism>
<dbReference type="EMBL" id="MU864362">
    <property type="protein sequence ID" value="KAK4190906.1"/>
    <property type="molecule type" value="Genomic_DNA"/>
</dbReference>
<feature type="non-terminal residue" evidence="3">
    <location>
        <position position="129"/>
    </location>
</feature>
<evidence type="ECO:0000256" key="1">
    <source>
        <dbReference type="SAM" id="MobiDB-lite"/>
    </source>
</evidence>
<dbReference type="Proteomes" id="UP001302126">
    <property type="component" value="Unassembled WGS sequence"/>
</dbReference>
<feature type="signal peptide" evidence="2">
    <location>
        <begin position="1"/>
        <end position="19"/>
    </location>
</feature>
<gene>
    <name evidence="3" type="ORF">QBC35DRAFT_488484</name>
</gene>
<comment type="caution">
    <text evidence="3">The sequence shown here is derived from an EMBL/GenBank/DDBJ whole genome shotgun (WGS) entry which is preliminary data.</text>
</comment>
<accession>A0AAN6X097</accession>
<evidence type="ECO:0000313" key="3">
    <source>
        <dbReference type="EMBL" id="KAK4190906.1"/>
    </source>
</evidence>
<name>A0AAN6X097_9PEZI</name>
<proteinExistence type="predicted"/>
<dbReference type="AlphaFoldDB" id="A0AAN6X097"/>
<feature type="region of interest" description="Disordered" evidence="1">
    <location>
        <begin position="72"/>
        <end position="98"/>
    </location>
</feature>
<evidence type="ECO:0008006" key="5">
    <source>
        <dbReference type="Google" id="ProtNLM"/>
    </source>
</evidence>
<feature type="chain" id="PRO_5042817628" description="Secreted protein" evidence="2">
    <location>
        <begin position="20"/>
        <end position="129"/>
    </location>
</feature>
<protein>
    <recommendedName>
        <fullName evidence="5">Secreted protein</fullName>
    </recommendedName>
</protein>